<sequence>MNENGDWRSKREGSVDGEIGWRPSFTYCLTTAAIRSPTVFSCDVTTCTAPTLPCIVTFKSNFVNFGLPSGEETPRGIFLSDRSLATSSDAGAQRLWQN</sequence>
<organism evidence="1 2">
    <name type="scientific">Rubroshorea leprosula</name>
    <dbReference type="NCBI Taxonomy" id="152421"/>
    <lineage>
        <taxon>Eukaryota</taxon>
        <taxon>Viridiplantae</taxon>
        <taxon>Streptophyta</taxon>
        <taxon>Embryophyta</taxon>
        <taxon>Tracheophyta</taxon>
        <taxon>Spermatophyta</taxon>
        <taxon>Magnoliopsida</taxon>
        <taxon>eudicotyledons</taxon>
        <taxon>Gunneridae</taxon>
        <taxon>Pentapetalae</taxon>
        <taxon>rosids</taxon>
        <taxon>malvids</taxon>
        <taxon>Malvales</taxon>
        <taxon>Dipterocarpaceae</taxon>
        <taxon>Rubroshorea</taxon>
    </lineage>
</organism>
<dbReference type="EMBL" id="BPVZ01000197">
    <property type="protein sequence ID" value="GKV45737.1"/>
    <property type="molecule type" value="Genomic_DNA"/>
</dbReference>
<accession>A0AAV5M8G8</accession>
<proteinExistence type="predicted"/>
<evidence type="ECO:0000313" key="2">
    <source>
        <dbReference type="Proteomes" id="UP001054252"/>
    </source>
</evidence>
<keyword evidence="2" id="KW-1185">Reference proteome</keyword>
<reference evidence="1 2" key="1">
    <citation type="journal article" date="2021" name="Commun. Biol.">
        <title>The genome of Shorea leprosula (Dipterocarpaceae) highlights the ecological relevance of drought in aseasonal tropical rainforests.</title>
        <authorList>
            <person name="Ng K.K.S."/>
            <person name="Kobayashi M.J."/>
            <person name="Fawcett J.A."/>
            <person name="Hatakeyama M."/>
            <person name="Paape T."/>
            <person name="Ng C.H."/>
            <person name="Ang C.C."/>
            <person name="Tnah L.H."/>
            <person name="Lee C.T."/>
            <person name="Nishiyama T."/>
            <person name="Sese J."/>
            <person name="O'Brien M.J."/>
            <person name="Copetti D."/>
            <person name="Mohd Noor M.I."/>
            <person name="Ong R.C."/>
            <person name="Putra M."/>
            <person name="Sireger I.Z."/>
            <person name="Indrioko S."/>
            <person name="Kosugi Y."/>
            <person name="Izuno A."/>
            <person name="Isagi Y."/>
            <person name="Lee S.L."/>
            <person name="Shimizu K.K."/>
        </authorList>
    </citation>
    <scope>NUCLEOTIDE SEQUENCE [LARGE SCALE GENOMIC DNA]</scope>
    <source>
        <strain evidence="1">214</strain>
    </source>
</reference>
<dbReference type="AlphaFoldDB" id="A0AAV5M8G8"/>
<gene>
    <name evidence="1" type="ORF">SLEP1_g52788</name>
</gene>
<protein>
    <submittedName>
        <fullName evidence="1">Uncharacterized protein</fullName>
    </submittedName>
</protein>
<evidence type="ECO:0000313" key="1">
    <source>
        <dbReference type="EMBL" id="GKV45737.1"/>
    </source>
</evidence>
<comment type="caution">
    <text evidence="1">The sequence shown here is derived from an EMBL/GenBank/DDBJ whole genome shotgun (WGS) entry which is preliminary data.</text>
</comment>
<name>A0AAV5M8G8_9ROSI</name>
<dbReference type="Proteomes" id="UP001054252">
    <property type="component" value="Unassembled WGS sequence"/>
</dbReference>